<keyword evidence="3" id="KW-0678">Repressor</keyword>
<name>A0ABY0FCZ7_9NEIS</name>
<dbReference type="InterPro" id="IPR009061">
    <property type="entry name" value="DNA-bd_dom_put_sf"/>
</dbReference>
<evidence type="ECO:0000256" key="10">
    <source>
        <dbReference type="ARBA" id="ARBA00024874"/>
    </source>
</evidence>
<dbReference type="Pfam" id="PF13411">
    <property type="entry name" value="MerR_1"/>
    <property type="match status" value="1"/>
</dbReference>
<dbReference type="InterPro" id="IPR000551">
    <property type="entry name" value="MerR-type_HTH_dom"/>
</dbReference>
<evidence type="ECO:0000313" key="13">
    <source>
        <dbReference type="Proteomes" id="UP000290682"/>
    </source>
</evidence>
<comment type="function">
    <text evidence="10">Mediates the mercuric-dependent induction of mercury resistance operon. In the absence of mercury MerR represses transcription by binding tightly to the mer operator region; when mercury is present the dimeric complex binds a single ion and becomes a potent transcriptional activator, while remaining bound to the mer site.</text>
</comment>
<gene>
    <name evidence="12" type="primary">merR</name>
    <name evidence="12" type="ORF">EBB06_14335</name>
</gene>
<protein>
    <recommendedName>
        <fullName evidence="1">Mercuric resistance operon regulatory protein</fullName>
    </recommendedName>
</protein>
<keyword evidence="8" id="KW-0010">Activator</keyword>
<keyword evidence="9" id="KW-0804">Transcription</keyword>
<dbReference type="PANTHER" id="PTHR30204">
    <property type="entry name" value="REDOX-CYCLING DRUG-SENSING TRANSCRIPTIONAL ACTIVATOR SOXR"/>
    <property type="match status" value="1"/>
</dbReference>
<dbReference type="NCBIfam" id="TIGR02051">
    <property type="entry name" value="MerR"/>
    <property type="match status" value="1"/>
</dbReference>
<sequence>MAEALTIGRVAKLAGVNVETIRYYQRRGLLAEPDKPTGGYRRYPAEVVKRLRFIRRAQALGFTLDEVAGLLRLDEACACAQTRELATHKVALIDQKLAGLTAMRQALADLVGQCDAGQSATDCPIIQVLVRD</sequence>
<dbReference type="SMART" id="SM00422">
    <property type="entry name" value="HTH_MERR"/>
    <property type="match status" value="1"/>
</dbReference>
<keyword evidence="2" id="KW-0475">Mercuric resistance</keyword>
<dbReference type="PROSITE" id="PS50937">
    <property type="entry name" value="HTH_MERR_2"/>
    <property type="match status" value="1"/>
</dbReference>
<evidence type="ECO:0000259" key="11">
    <source>
        <dbReference type="PROSITE" id="PS50937"/>
    </source>
</evidence>
<keyword evidence="13" id="KW-1185">Reference proteome</keyword>
<evidence type="ECO:0000256" key="8">
    <source>
        <dbReference type="ARBA" id="ARBA00023159"/>
    </source>
</evidence>
<dbReference type="InterPro" id="IPR047057">
    <property type="entry name" value="MerR_fam"/>
</dbReference>
<evidence type="ECO:0000256" key="7">
    <source>
        <dbReference type="ARBA" id="ARBA00023125"/>
    </source>
</evidence>
<dbReference type="CDD" id="cd04783">
    <property type="entry name" value="HTH_MerR1"/>
    <property type="match status" value="1"/>
</dbReference>
<dbReference type="InterPro" id="IPR011794">
    <property type="entry name" value="MerR"/>
</dbReference>
<evidence type="ECO:0000256" key="3">
    <source>
        <dbReference type="ARBA" id="ARBA00022491"/>
    </source>
</evidence>
<accession>A0ABY0FCZ7</accession>
<organism evidence="12 13">
    <name type="scientific">Crenobacter cavernae</name>
    <dbReference type="NCBI Taxonomy" id="2290923"/>
    <lineage>
        <taxon>Bacteria</taxon>
        <taxon>Pseudomonadati</taxon>
        <taxon>Pseudomonadota</taxon>
        <taxon>Betaproteobacteria</taxon>
        <taxon>Neisseriales</taxon>
        <taxon>Neisseriaceae</taxon>
        <taxon>Crenobacter</taxon>
    </lineage>
</organism>
<keyword evidence="5" id="KW-0476">Mercury</keyword>
<proteinExistence type="predicted"/>
<evidence type="ECO:0000313" key="12">
    <source>
        <dbReference type="EMBL" id="RXZ42219.1"/>
    </source>
</evidence>
<dbReference type="PANTHER" id="PTHR30204:SF69">
    <property type="entry name" value="MERR-FAMILY TRANSCRIPTIONAL REGULATOR"/>
    <property type="match status" value="1"/>
</dbReference>
<evidence type="ECO:0000256" key="5">
    <source>
        <dbReference type="ARBA" id="ARBA00022914"/>
    </source>
</evidence>
<dbReference type="EMBL" id="REGR01000015">
    <property type="protein sequence ID" value="RXZ42219.1"/>
    <property type="molecule type" value="Genomic_DNA"/>
</dbReference>
<dbReference type="Proteomes" id="UP000290682">
    <property type="component" value="Unassembled WGS sequence"/>
</dbReference>
<dbReference type="RefSeq" id="WP_129213829.1">
    <property type="nucleotide sequence ID" value="NZ_REGR01000015.1"/>
</dbReference>
<evidence type="ECO:0000256" key="4">
    <source>
        <dbReference type="ARBA" id="ARBA00022723"/>
    </source>
</evidence>
<keyword evidence="7" id="KW-0238">DNA-binding</keyword>
<dbReference type="PROSITE" id="PS00552">
    <property type="entry name" value="HTH_MERR_1"/>
    <property type="match status" value="1"/>
</dbReference>
<feature type="domain" description="HTH merR-type" evidence="11">
    <location>
        <begin position="4"/>
        <end position="73"/>
    </location>
</feature>
<reference evidence="12 13" key="1">
    <citation type="submission" date="2018-10" db="EMBL/GenBank/DDBJ databases">
        <title>Draft genome of Fastidiocella sp. strain 375T, a bacterium isolated from a karstic cave dripping water.</title>
        <authorList>
            <person name="Coelho C."/>
            <person name="Verissimo A."/>
            <person name="Tiago I."/>
        </authorList>
    </citation>
    <scope>NUCLEOTIDE SEQUENCE [LARGE SCALE GENOMIC DNA]</scope>
    <source>
        <strain evidence="12 13">CAVE-375</strain>
    </source>
</reference>
<keyword evidence="4" id="KW-0479">Metal-binding</keyword>
<dbReference type="SUPFAM" id="SSF46955">
    <property type="entry name" value="Putative DNA-binding domain"/>
    <property type="match status" value="1"/>
</dbReference>
<evidence type="ECO:0000256" key="9">
    <source>
        <dbReference type="ARBA" id="ARBA00023163"/>
    </source>
</evidence>
<keyword evidence="6" id="KW-0805">Transcription regulation</keyword>
<dbReference type="Gene3D" id="1.10.1660.10">
    <property type="match status" value="1"/>
</dbReference>
<evidence type="ECO:0000256" key="2">
    <source>
        <dbReference type="ARBA" id="ARBA00022466"/>
    </source>
</evidence>
<evidence type="ECO:0000256" key="1">
    <source>
        <dbReference type="ARBA" id="ARBA00017146"/>
    </source>
</evidence>
<evidence type="ECO:0000256" key="6">
    <source>
        <dbReference type="ARBA" id="ARBA00023015"/>
    </source>
</evidence>
<dbReference type="PRINTS" id="PR00040">
    <property type="entry name" value="HTHMERR"/>
</dbReference>
<comment type="caution">
    <text evidence="12">The sequence shown here is derived from an EMBL/GenBank/DDBJ whole genome shotgun (WGS) entry which is preliminary data.</text>
</comment>